<dbReference type="Proteomes" id="UP000222460">
    <property type="component" value="Unassembled WGS sequence"/>
</dbReference>
<comment type="caution">
    <text evidence="1">The sequence shown here is derived from an EMBL/GenBank/DDBJ whole genome shotgun (WGS) entry which is preliminary data.</text>
</comment>
<name>A0A2C5W7G4_PSEPU</name>
<reference evidence="2" key="1">
    <citation type="submission" date="2017-10" db="EMBL/GenBank/DDBJ databases">
        <title>FDA dAtabase for Regulatory Grade micrObial Sequences (FDA-ARGOS): Supporting development and validation of Infectious Disease Dx tests.</title>
        <authorList>
            <person name="Goldberg B."/>
            <person name="Campos J."/>
            <person name="Tallon L."/>
            <person name="Sadzewicz L."/>
            <person name="Ott S."/>
            <person name="Zhao X."/>
            <person name="Nagaraj S."/>
            <person name="Vavikolanu K."/>
            <person name="Aluvathingal J."/>
            <person name="Nadendla S."/>
            <person name="Geyer C."/>
            <person name="Sichtig H."/>
        </authorList>
    </citation>
    <scope>NUCLEOTIDE SEQUENCE [LARGE SCALE GENOMIC DNA]</scope>
    <source>
        <strain evidence="2">FDAARGOS_376</strain>
    </source>
</reference>
<gene>
    <name evidence="1" type="ORF">CRX57_10320</name>
</gene>
<dbReference type="AlphaFoldDB" id="A0A2C5W7G4"/>
<dbReference type="RefSeq" id="WP_098965452.1">
    <property type="nucleotide sequence ID" value="NZ_PDKZ01000002.1"/>
</dbReference>
<proteinExistence type="predicted"/>
<organism evidence="1 2">
    <name type="scientific">Pseudomonas putida</name>
    <name type="common">Arthrobacter siderocapsulatus</name>
    <dbReference type="NCBI Taxonomy" id="303"/>
    <lineage>
        <taxon>Bacteria</taxon>
        <taxon>Pseudomonadati</taxon>
        <taxon>Pseudomonadota</taxon>
        <taxon>Gammaproteobacteria</taxon>
        <taxon>Pseudomonadales</taxon>
        <taxon>Pseudomonadaceae</taxon>
        <taxon>Pseudomonas</taxon>
    </lineage>
</organism>
<dbReference type="EMBL" id="PDKZ01000002">
    <property type="protein sequence ID" value="PHH40553.1"/>
    <property type="molecule type" value="Genomic_DNA"/>
</dbReference>
<evidence type="ECO:0000313" key="2">
    <source>
        <dbReference type="Proteomes" id="UP000222460"/>
    </source>
</evidence>
<evidence type="ECO:0000313" key="1">
    <source>
        <dbReference type="EMBL" id="PHH40553.1"/>
    </source>
</evidence>
<accession>A0A2C5W7G4</accession>
<protein>
    <submittedName>
        <fullName evidence="1">Uncharacterized protein</fullName>
    </submittedName>
</protein>
<sequence length="142" mass="16333">MNNSKDARTFARGILTAYIPEDVNFSTDKLIISTHKETLALEGIYHRPDQPNFSRNVRVFLTKKDQKYPHNGRHDFPAENIRVEYDGNFNAVFFRTIPGEGVIFLNLDPVTHRYSCAMDISFTKEGSDESFPVICSFTMIHQ</sequence>